<comment type="function">
    <text evidence="5">Acetylates the N-terminal alanine of ribosomal protein bS18.</text>
</comment>
<accession>A0A163QTF0</accession>
<gene>
    <name evidence="7" type="ORF">AWM68_20470</name>
</gene>
<keyword evidence="3 7" id="KW-0808">Transferase</keyword>
<dbReference type="GO" id="GO:0008999">
    <property type="term" value="F:protein-N-terminal-alanine acetyltransferase activity"/>
    <property type="evidence" value="ECO:0007669"/>
    <property type="project" value="UniProtKB-EC"/>
</dbReference>
<dbReference type="Proteomes" id="UP000076567">
    <property type="component" value="Unassembled WGS sequence"/>
</dbReference>
<comment type="caution">
    <text evidence="7">The sequence shown here is derived from an EMBL/GenBank/DDBJ whole genome shotgun (WGS) entry which is preliminary data.</text>
</comment>
<dbReference type="PANTHER" id="PTHR43420:SF44">
    <property type="entry name" value="ACETYLTRANSFERASE YPEA"/>
    <property type="match status" value="1"/>
</dbReference>
<dbReference type="InterPro" id="IPR000182">
    <property type="entry name" value="GNAT_dom"/>
</dbReference>
<dbReference type="InterPro" id="IPR016181">
    <property type="entry name" value="Acyl_CoA_acyltransferase"/>
</dbReference>
<name>A0A163QTF0_9BACL</name>
<dbReference type="InterPro" id="IPR050680">
    <property type="entry name" value="YpeA/RimI_acetyltransf"/>
</dbReference>
<reference evidence="8" key="1">
    <citation type="submission" date="2016-01" db="EMBL/GenBank/DDBJ databases">
        <title>Draft genome of Chromobacterium sp. F49.</title>
        <authorList>
            <person name="Hong K.W."/>
        </authorList>
    </citation>
    <scope>NUCLEOTIDE SEQUENCE [LARGE SCALE GENOMIC DNA]</scope>
    <source>
        <strain evidence="8">P7IIIA</strain>
    </source>
</reference>
<evidence type="ECO:0000313" key="8">
    <source>
        <dbReference type="Proteomes" id="UP000076567"/>
    </source>
</evidence>
<protein>
    <recommendedName>
        <fullName evidence="5">[Ribosomal protein bS18]-alanine N-acetyltransferase</fullName>
        <ecNumber evidence="5">2.3.1.266</ecNumber>
    </recommendedName>
</protein>
<proteinExistence type="inferred from homology"/>
<dbReference type="NCBIfam" id="TIGR01575">
    <property type="entry name" value="rimI"/>
    <property type="match status" value="1"/>
</dbReference>
<dbReference type="EMBL" id="LRFC01000026">
    <property type="protein sequence ID" value="KZE65647.1"/>
    <property type="molecule type" value="Genomic_DNA"/>
</dbReference>
<dbReference type="RefSeq" id="WP_066242550.1">
    <property type="nucleotide sequence ID" value="NZ_LRFC01000026.1"/>
</dbReference>
<evidence type="ECO:0000256" key="1">
    <source>
        <dbReference type="ARBA" id="ARBA00005395"/>
    </source>
</evidence>
<comment type="subcellular location">
    <subcellularLocation>
        <location evidence="5">Cytoplasm</location>
    </subcellularLocation>
</comment>
<dbReference type="AlphaFoldDB" id="A0A163QTF0"/>
<organism evidence="7 8">
    <name type="scientific">Fictibacillus phosphorivorans</name>
    <dbReference type="NCBI Taxonomy" id="1221500"/>
    <lineage>
        <taxon>Bacteria</taxon>
        <taxon>Bacillati</taxon>
        <taxon>Bacillota</taxon>
        <taxon>Bacilli</taxon>
        <taxon>Bacillales</taxon>
        <taxon>Fictibacillaceae</taxon>
        <taxon>Fictibacillus</taxon>
    </lineage>
</organism>
<evidence type="ECO:0000256" key="4">
    <source>
        <dbReference type="ARBA" id="ARBA00023315"/>
    </source>
</evidence>
<dbReference type="Gene3D" id="3.40.630.30">
    <property type="match status" value="1"/>
</dbReference>
<dbReference type="CDD" id="cd04301">
    <property type="entry name" value="NAT_SF"/>
    <property type="match status" value="1"/>
</dbReference>
<dbReference type="PROSITE" id="PS51186">
    <property type="entry name" value="GNAT"/>
    <property type="match status" value="1"/>
</dbReference>
<keyword evidence="2 5" id="KW-0963">Cytoplasm</keyword>
<dbReference type="InterPro" id="IPR006464">
    <property type="entry name" value="AcTrfase_RimI/Ard1"/>
</dbReference>
<dbReference type="OrthoDB" id="9794566at2"/>
<keyword evidence="8" id="KW-1185">Reference proteome</keyword>
<evidence type="ECO:0000313" key="7">
    <source>
        <dbReference type="EMBL" id="KZE65647.1"/>
    </source>
</evidence>
<evidence type="ECO:0000256" key="2">
    <source>
        <dbReference type="ARBA" id="ARBA00022490"/>
    </source>
</evidence>
<dbReference type="PANTHER" id="PTHR43420">
    <property type="entry name" value="ACETYLTRANSFERASE"/>
    <property type="match status" value="1"/>
</dbReference>
<dbReference type="Pfam" id="PF00583">
    <property type="entry name" value="Acetyltransf_1"/>
    <property type="match status" value="1"/>
</dbReference>
<keyword evidence="4" id="KW-0012">Acyltransferase</keyword>
<feature type="domain" description="N-acetyltransferase" evidence="6">
    <location>
        <begin position="5"/>
        <end position="149"/>
    </location>
</feature>
<evidence type="ECO:0000256" key="3">
    <source>
        <dbReference type="ARBA" id="ARBA00022679"/>
    </source>
</evidence>
<dbReference type="GO" id="GO:0005737">
    <property type="term" value="C:cytoplasm"/>
    <property type="evidence" value="ECO:0007669"/>
    <property type="project" value="UniProtKB-SubCell"/>
</dbReference>
<comment type="similarity">
    <text evidence="1 5">Belongs to the acetyltransferase family. RimI subfamily.</text>
</comment>
<evidence type="ECO:0000259" key="6">
    <source>
        <dbReference type="PROSITE" id="PS51186"/>
    </source>
</evidence>
<comment type="catalytic activity">
    <reaction evidence="5">
        <text>N-terminal L-alanyl-[ribosomal protein bS18] + acetyl-CoA = N-terminal N(alpha)-acetyl-L-alanyl-[ribosomal protein bS18] + CoA + H(+)</text>
        <dbReference type="Rhea" id="RHEA:43756"/>
        <dbReference type="Rhea" id="RHEA-COMP:10676"/>
        <dbReference type="Rhea" id="RHEA-COMP:10677"/>
        <dbReference type="ChEBI" id="CHEBI:15378"/>
        <dbReference type="ChEBI" id="CHEBI:57287"/>
        <dbReference type="ChEBI" id="CHEBI:57288"/>
        <dbReference type="ChEBI" id="CHEBI:64718"/>
        <dbReference type="ChEBI" id="CHEBI:83683"/>
        <dbReference type="EC" id="2.3.1.266"/>
    </reaction>
</comment>
<evidence type="ECO:0000256" key="5">
    <source>
        <dbReference type="RuleBase" id="RU363094"/>
    </source>
</evidence>
<dbReference type="EC" id="2.3.1.266" evidence="5"/>
<dbReference type="SUPFAM" id="SSF55729">
    <property type="entry name" value="Acyl-CoA N-acyltransferases (Nat)"/>
    <property type="match status" value="1"/>
</dbReference>
<sequence>MGEAYTFRLAKVSDIDDILGIEQASFTVPWSREAFYREIVENQFAYYLVIEDSFQPIGYCGIWLVMDEAHVTNIAILPSYRGRRLGEMLMREAIKLARTQGARTMTLEARVSNHVAQNLYKKLGFEAGGIRKNYYSDNGEDALVMWVEL</sequence>